<dbReference type="PANTHER" id="PTHR37842">
    <property type="match status" value="1"/>
</dbReference>
<dbReference type="Gene3D" id="2.60.120.1620">
    <property type="match status" value="1"/>
</dbReference>
<dbReference type="OrthoDB" id="4849794at2759"/>
<dbReference type="PANTHER" id="PTHR37842:SF2">
    <property type="entry name" value="GYLCOSYL HYDROLASE 115 C-TERMINAL DOMAIN-CONTAINING PROTEIN"/>
    <property type="match status" value="1"/>
</dbReference>
<evidence type="ECO:0000313" key="5">
    <source>
        <dbReference type="Proteomes" id="UP001140091"/>
    </source>
</evidence>
<comment type="caution">
    <text evidence="4">The sequence shown here is derived from an EMBL/GenBank/DDBJ whole genome shotgun (WGS) entry which is preliminary data.</text>
</comment>
<dbReference type="Gene3D" id="1.20.58.2150">
    <property type="match status" value="1"/>
</dbReference>
<evidence type="ECO:0000259" key="3">
    <source>
        <dbReference type="Pfam" id="PF17829"/>
    </source>
</evidence>
<evidence type="ECO:0000256" key="2">
    <source>
        <dbReference type="SAM" id="SignalP"/>
    </source>
</evidence>
<dbReference type="InterPro" id="IPR029018">
    <property type="entry name" value="Hex-like_dom2"/>
</dbReference>
<keyword evidence="2" id="KW-0732">Signal</keyword>
<evidence type="ECO:0000313" key="4">
    <source>
        <dbReference type="EMBL" id="KAJ2928398.1"/>
    </source>
</evidence>
<dbReference type="InterPro" id="IPR042301">
    <property type="entry name" value="GH115_sf"/>
</dbReference>
<organism evidence="4 5">
    <name type="scientific">Candolleomyces eurysporus</name>
    <dbReference type="NCBI Taxonomy" id="2828524"/>
    <lineage>
        <taxon>Eukaryota</taxon>
        <taxon>Fungi</taxon>
        <taxon>Dikarya</taxon>
        <taxon>Basidiomycota</taxon>
        <taxon>Agaricomycotina</taxon>
        <taxon>Agaricomycetes</taxon>
        <taxon>Agaricomycetidae</taxon>
        <taxon>Agaricales</taxon>
        <taxon>Agaricineae</taxon>
        <taxon>Psathyrellaceae</taxon>
        <taxon>Candolleomyces</taxon>
    </lineage>
</organism>
<evidence type="ECO:0000256" key="1">
    <source>
        <dbReference type="ARBA" id="ARBA00022801"/>
    </source>
</evidence>
<gene>
    <name evidence="4" type="ORF">H1R20_g8706</name>
</gene>
<protein>
    <recommendedName>
        <fullName evidence="3">Gylcosyl hydrolase 115 C-terminal domain-containing protein</fullName>
    </recommendedName>
</protein>
<dbReference type="Gene3D" id="3.30.379.10">
    <property type="entry name" value="Chitobiase/beta-hexosaminidase domain 2-like"/>
    <property type="match status" value="1"/>
</dbReference>
<dbReference type="Pfam" id="PF17829">
    <property type="entry name" value="GH115_C"/>
    <property type="match status" value="1"/>
</dbReference>
<feature type="chain" id="PRO_5040834171" description="Gylcosyl hydrolase 115 C-terminal domain-containing protein" evidence="2">
    <location>
        <begin position="24"/>
        <end position="988"/>
    </location>
</feature>
<sequence>MIAHRLLLVITTVLSLLLRHAAGIGQETCVSFQSSSSTFSIVSARRAAPVLISQEDWPGVQLAAADFVADIERVTGVKPSFLNVTASNIQASGSQTPIIIGTLGKSPLINQIVNTTGLDVSSIRGRWEAFLSRHVENPLPGVSSAYVIIGADKRGVSPWYWWADVPTTKKAQLFVSASGCSHGSPTVKYRGIFFNDEQPALQNWAQEKFTNGTGAPFNHLFYRKVFELILRLRGNYLWPAMWSGKFAVDDPLNQPLADFYGVVMGTSHQEPMMRSTPNEFTALPWDYSTNSGAIKQYWLEGAQRARPYESIFTLGMRGFGDCNFRSLFFAMLDSELIPTLVPLSEETNIQLLEGVISDQTEILKQAFGNEVDISTIPQVWTLYNEVEDYYTKGLKVPDYVTLLWSDDKTGGAGVYYHLDYVGAPRNYKWIPSTQLEKVHEQLSLAVARSSIKLWILNVGDLKPYEREVEFFLNYGWNSTRWNHSNIDQYISAWAQREFDVSAAMAGTITQIVGNLTRFTARRKPEFWNGTTYSLINYREAETVLAGWSTLLNASNRVYNSLSETFQPAYFQLVHHPVLAGNNLANMYVSAGLNRMRATQARLSANSLADTVEHLFNVDYDIEEQYNSLLNGKWNHIMDQTHIGYDYWQQPMQNSMPAVTRIQARKQALPGVMRVVPEGTCGAWPGDNRNNCDLGYNCPDWTLTIDNFDDFKDRYIDIGAGGPASFQFTAVANASWVRFSTSRGTISPRNKVEQRVFVGVADWSQLQDGANAAKITFTATSSGYQPSTVNVSFVATKNVLPSGFKGFVESKGVISIEAAHTSRNNAVDGTTWTELPGLGRTLSGLTPLPRNDQSFAIGAGPTVEYDFFNFNTIGGSGNLNVTLYLSPSLNAATDQKPLAFGVALDSGVPIRVQPVPASSRKDKPLGWDTEDGWVANSINTQTVTFTGVTPGPHTLKVSMIEIAVVLQKIVINAGGLASSYLGPPESRIV</sequence>
<feature type="domain" description="Gylcosyl hydrolase 115 C-terminal" evidence="3">
    <location>
        <begin position="805"/>
        <end position="984"/>
    </location>
</feature>
<reference evidence="4" key="1">
    <citation type="submission" date="2022-06" db="EMBL/GenBank/DDBJ databases">
        <title>Genome Sequence of Candolleomyces eurysporus.</title>
        <authorList>
            <person name="Buettner E."/>
        </authorList>
    </citation>
    <scope>NUCLEOTIDE SEQUENCE</scope>
    <source>
        <strain evidence="4">VTCC 930004</strain>
    </source>
</reference>
<keyword evidence="1" id="KW-0378">Hydrolase</keyword>
<dbReference type="GO" id="GO:0016787">
    <property type="term" value="F:hydrolase activity"/>
    <property type="evidence" value="ECO:0007669"/>
    <property type="project" value="UniProtKB-KW"/>
</dbReference>
<accession>A0A9W8JCS7</accession>
<proteinExistence type="predicted"/>
<name>A0A9W8JCS7_9AGAR</name>
<feature type="signal peptide" evidence="2">
    <location>
        <begin position="1"/>
        <end position="23"/>
    </location>
</feature>
<dbReference type="InterPro" id="IPR041437">
    <property type="entry name" value="GH115_C"/>
</dbReference>
<dbReference type="AlphaFoldDB" id="A0A9W8JCS7"/>
<dbReference type="Proteomes" id="UP001140091">
    <property type="component" value="Unassembled WGS sequence"/>
</dbReference>
<dbReference type="Gene3D" id="3.20.20.520">
    <property type="entry name" value="Glycosyl hydrolase family 115"/>
    <property type="match status" value="1"/>
</dbReference>
<dbReference type="Pfam" id="PF15979">
    <property type="entry name" value="Glyco_hydro_115"/>
    <property type="match status" value="1"/>
</dbReference>
<dbReference type="EMBL" id="JANBPK010000928">
    <property type="protein sequence ID" value="KAJ2928398.1"/>
    <property type="molecule type" value="Genomic_DNA"/>
</dbReference>
<keyword evidence="5" id="KW-1185">Reference proteome</keyword>
<feature type="non-terminal residue" evidence="4">
    <location>
        <position position="988"/>
    </location>
</feature>
<dbReference type="InterPro" id="IPR031924">
    <property type="entry name" value="GH115"/>
</dbReference>